<evidence type="ECO:0000313" key="2">
    <source>
        <dbReference type="EMBL" id="SMR48130.1"/>
    </source>
</evidence>
<organism evidence="2 3">
    <name type="scientific">Zymoseptoria tritici ST99CH_1E4</name>
    <dbReference type="NCBI Taxonomy" id="1276532"/>
    <lineage>
        <taxon>Eukaryota</taxon>
        <taxon>Fungi</taxon>
        <taxon>Dikarya</taxon>
        <taxon>Ascomycota</taxon>
        <taxon>Pezizomycotina</taxon>
        <taxon>Dothideomycetes</taxon>
        <taxon>Dothideomycetidae</taxon>
        <taxon>Mycosphaerellales</taxon>
        <taxon>Mycosphaerellaceae</taxon>
        <taxon>Zymoseptoria</taxon>
    </lineage>
</organism>
<evidence type="ECO:0000256" key="1">
    <source>
        <dbReference type="SAM" id="MobiDB-lite"/>
    </source>
</evidence>
<feature type="compositionally biased region" description="Acidic residues" evidence="1">
    <location>
        <begin position="82"/>
        <end position="95"/>
    </location>
</feature>
<reference evidence="3" key="1">
    <citation type="submission" date="2017-05" db="EMBL/GenBank/DDBJ databases">
        <authorList>
            <person name="Song R."/>
            <person name="Chenine A.L."/>
            <person name="Ruprecht R.M."/>
        </authorList>
    </citation>
    <scope>NUCLEOTIDE SEQUENCE [LARGE SCALE GENOMIC DNA]</scope>
</reference>
<dbReference type="EMBL" id="LT854255">
    <property type="protein sequence ID" value="SMR48130.1"/>
    <property type="molecule type" value="Genomic_DNA"/>
</dbReference>
<dbReference type="AlphaFoldDB" id="A0A2H1G3J9"/>
<evidence type="ECO:0008006" key="4">
    <source>
        <dbReference type="Google" id="ProtNLM"/>
    </source>
</evidence>
<feature type="region of interest" description="Disordered" evidence="1">
    <location>
        <begin position="24"/>
        <end position="111"/>
    </location>
</feature>
<protein>
    <recommendedName>
        <fullName evidence="4">FAR1 domain-containing protein</fullName>
    </recommendedName>
</protein>
<gene>
    <name evidence="2" type="ORF">ZT1E4_G3519</name>
</gene>
<dbReference type="Proteomes" id="UP000245764">
    <property type="component" value="Chromosome 3"/>
</dbReference>
<proteinExistence type="predicted"/>
<name>A0A2H1G3J9_ZYMTR</name>
<evidence type="ECO:0000313" key="3">
    <source>
        <dbReference type="Proteomes" id="UP000245764"/>
    </source>
</evidence>
<sequence length="250" mass="26120">MALVLSTLRSPSPPQERWEELFLQWSQNGKGGGGADDSSSAEQPIWTRWQAADVFDDGGDDEDIEDDARSLGGDGSDKDAELADETDGFEDDGDVGVELKDSEGGGSDNVTVAGAELSVSDLMSSAAGAIAEGVVAAGGVVDKEDSDEAISMDLAPPPNDRTFRGYAQAIKYTQDWAQRHGYSLAVGSSKKSKKADSKYLISKALTCSRGGRTREGRVTKGSRPTASSAKCGCGFALTIGLVDASDPEGR</sequence>
<accession>A0A2H1G3J9</accession>
<feature type="compositionally biased region" description="Acidic residues" evidence="1">
    <location>
        <begin position="54"/>
        <end position="66"/>
    </location>
</feature>